<dbReference type="InterPro" id="IPR025327">
    <property type="entry name" value="DUF4233"/>
</dbReference>
<protein>
    <submittedName>
        <fullName evidence="2">DUF4233 domain-containing protein</fullName>
    </submittedName>
</protein>
<evidence type="ECO:0000313" key="3">
    <source>
        <dbReference type="Proteomes" id="UP000324351"/>
    </source>
</evidence>
<gene>
    <name evidence="2" type="ORF">F0U47_18420</name>
</gene>
<proteinExistence type="predicted"/>
<comment type="caution">
    <text evidence="2">The sequence shown here is derived from an EMBL/GenBank/DDBJ whole genome shotgun (WGS) entry which is preliminary data.</text>
</comment>
<feature type="transmembrane region" description="Helical" evidence="1">
    <location>
        <begin position="37"/>
        <end position="58"/>
    </location>
</feature>
<organism evidence="2 3">
    <name type="scientific">Nocardioides antri</name>
    <dbReference type="NCBI Taxonomy" id="2607659"/>
    <lineage>
        <taxon>Bacteria</taxon>
        <taxon>Bacillati</taxon>
        <taxon>Actinomycetota</taxon>
        <taxon>Actinomycetes</taxon>
        <taxon>Propionibacteriales</taxon>
        <taxon>Nocardioidaceae</taxon>
        <taxon>Nocardioides</taxon>
    </lineage>
</organism>
<reference evidence="2 3" key="2">
    <citation type="submission" date="2019-09" db="EMBL/GenBank/DDBJ databases">
        <authorList>
            <person name="Jin C."/>
        </authorList>
    </citation>
    <scope>NUCLEOTIDE SEQUENCE [LARGE SCALE GENOMIC DNA]</scope>
    <source>
        <strain evidence="2 3">BN140041</strain>
    </source>
</reference>
<dbReference type="Proteomes" id="UP000324351">
    <property type="component" value="Unassembled WGS sequence"/>
</dbReference>
<dbReference type="RefSeq" id="WP_149751942.1">
    <property type="nucleotide sequence ID" value="NZ_VUJW01000011.1"/>
</dbReference>
<reference evidence="2 3" key="1">
    <citation type="submission" date="2019-09" db="EMBL/GenBank/DDBJ databases">
        <title>Nocardioides panacisoli sp. nov., isolated from the soil of a ginseng field.</title>
        <authorList>
            <person name="Cho C."/>
        </authorList>
    </citation>
    <scope>NUCLEOTIDE SEQUENCE [LARGE SCALE GENOMIC DNA]</scope>
    <source>
        <strain evidence="2 3">BN140041</strain>
    </source>
</reference>
<sequence length="126" mass="12845">MTSPRRSLCAMVLCVEAIVLGLTTPVMIAVADVSTGTALAVGLGLAAGCLVVAGLLRAEWGYWLGHLVQVAAVGLGFVIPLMFVLGLVLAALWVAAFAVGRKIERDRAAYAASAENGAEHESAPGA</sequence>
<name>A0A5B1M1S0_9ACTN</name>
<feature type="transmembrane region" description="Helical" evidence="1">
    <location>
        <begin position="7"/>
        <end position="31"/>
    </location>
</feature>
<keyword evidence="1" id="KW-0472">Membrane</keyword>
<accession>A0A5B1M1S0</accession>
<dbReference type="EMBL" id="VUJW01000011">
    <property type="protein sequence ID" value="KAA1425757.1"/>
    <property type="molecule type" value="Genomic_DNA"/>
</dbReference>
<keyword evidence="1" id="KW-1133">Transmembrane helix</keyword>
<keyword evidence="1" id="KW-0812">Transmembrane</keyword>
<evidence type="ECO:0000313" key="2">
    <source>
        <dbReference type="EMBL" id="KAA1425757.1"/>
    </source>
</evidence>
<evidence type="ECO:0000256" key="1">
    <source>
        <dbReference type="SAM" id="Phobius"/>
    </source>
</evidence>
<feature type="transmembrane region" description="Helical" evidence="1">
    <location>
        <begin position="70"/>
        <end position="96"/>
    </location>
</feature>
<keyword evidence="3" id="KW-1185">Reference proteome</keyword>
<dbReference type="AlphaFoldDB" id="A0A5B1M1S0"/>
<dbReference type="Pfam" id="PF14017">
    <property type="entry name" value="DUF4233"/>
    <property type="match status" value="1"/>
</dbReference>